<evidence type="ECO:0008006" key="3">
    <source>
        <dbReference type="Google" id="ProtNLM"/>
    </source>
</evidence>
<reference evidence="1 2" key="1">
    <citation type="submission" date="2024-03" db="EMBL/GenBank/DDBJ databases">
        <title>Novel Streptomyces species of biotechnological and ecological value are a feature of Machair soil.</title>
        <authorList>
            <person name="Prole J.R."/>
            <person name="Goodfellow M."/>
            <person name="Allenby N."/>
            <person name="Ward A.C."/>
        </authorList>
    </citation>
    <scope>NUCLEOTIDE SEQUENCE [LARGE SCALE GENOMIC DNA]</scope>
    <source>
        <strain evidence="1 2">MS1.AVA.1</strain>
    </source>
</reference>
<keyword evidence="2" id="KW-1185">Reference proteome</keyword>
<name>A0ABU8UVF3_9ACTN</name>
<comment type="caution">
    <text evidence="1">The sequence shown here is derived from an EMBL/GenBank/DDBJ whole genome shotgun (WGS) entry which is preliminary data.</text>
</comment>
<organism evidence="1 2">
    <name type="scientific">Streptomyces machairae</name>
    <dbReference type="NCBI Taxonomy" id="3134109"/>
    <lineage>
        <taxon>Bacteria</taxon>
        <taxon>Bacillati</taxon>
        <taxon>Actinomycetota</taxon>
        <taxon>Actinomycetes</taxon>
        <taxon>Kitasatosporales</taxon>
        <taxon>Streptomycetaceae</taxon>
        <taxon>Streptomyces</taxon>
    </lineage>
</organism>
<dbReference type="EMBL" id="JBBKAK010000001">
    <property type="protein sequence ID" value="MEJ8672905.1"/>
    <property type="molecule type" value="Genomic_DNA"/>
</dbReference>
<gene>
    <name evidence="1" type="ORF">WKI71_44715</name>
</gene>
<dbReference type="InterPro" id="IPR016181">
    <property type="entry name" value="Acyl_CoA_acyltransferase"/>
</dbReference>
<dbReference type="Gene3D" id="3.40.630.30">
    <property type="match status" value="1"/>
</dbReference>
<proteinExistence type="predicted"/>
<evidence type="ECO:0000313" key="2">
    <source>
        <dbReference type="Proteomes" id="UP001376459"/>
    </source>
</evidence>
<protein>
    <recommendedName>
        <fullName evidence="3">GNAT family N-acetyltransferase</fullName>
    </recommendedName>
</protein>
<sequence length="229" mass="26023">MRRGADRPGRAEDRRLDRDPARRLPRLAGSLSAHRARRIRSEIRKFEKAGYEVEHRTLAESWQDVARLLARSLLRYGRTVDVAPMAESFRKQGELAGSRAEVVLCSRPGEPPVGFCLYYRCGDTVYLRGLGLDHDQLASAAEYFNLTYYMAARLPGVRRIHAGTETAEGKALRGAKLRPLWLLDLSEDSPLAGYDEEIREHNRALLARLRDSSPAVSDALEYEHWEPYC</sequence>
<accession>A0ABU8UVF3</accession>
<evidence type="ECO:0000313" key="1">
    <source>
        <dbReference type="EMBL" id="MEJ8672905.1"/>
    </source>
</evidence>
<dbReference type="SUPFAM" id="SSF55729">
    <property type="entry name" value="Acyl-CoA N-acyltransferases (Nat)"/>
    <property type="match status" value="1"/>
</dbReference>
<dbReference type="Proteomes" id="UP001376459">
    <property type="component" value="Unassembled WGS sequence"/>
</dbReference>